<evidence type="ECO:0000256" key="5">
    <source>
        <dbReference type="ARBA" id="ARBA00023163"/>
    </source>
</evidence>
<dbReference type="InterPro" id="IPR007219">
    <property type="entry name" value="XnlR_reg_dom"/>
</dbReference>
<dbReference type="SMART" id="SM00906">
    <property type="entry name" value="Fungal_trans"/>
    <property type="match status" value="1"/>
</dbReference>
<keyword evidence="6" id="KW-0539">Nucleus</keyword>
<reference evidence="9" key="1">
    <citation type="submission" date="2022-11" db="EMBL/GenBank/DDBJ databases">
        <authorList>
            <person name="Petersen C."/>
        </authorList>
    </citation>
    <scope>NUCLEOTIDE SEQUENCE</scope>
    <source>
        <strain evidence="9">IBT 19713</strain>
    </source>
</reference>
<dbReference type="Proteomes" id="UP001150941">
    <property type="component" value="Unassembled WGS sequence"/>
</dbReference>
<dbReference type="GO" id="GO:0005634">
    <property type="term" value="C:nucleus"/>
    <property type="evidence" value="ECO:0007669"/>
    <property type="project" value="UniProtKB-SubCell"/>
</dbReference>
<comment type="subcellular location">
    <subcellularLocation>
        <location evidence="1">Nucleus</location>
    </subcellularLocation>
</comment>
<dbReference type="InterPro" id="IPR036864">
    <property type="entry name" value="Zn2-C6_fun-type_DNA-bd_sf"/>
</dbReference>
<feature type="region of interest" description="Disordered" evidence="7">
    <location>
        <begin position="153"/>
        <end position="177"/>
    </location>
</feature>
<dbReference type="SUPFAM" id="SSF57701">
    <property type="entry name" value="Zn2/Cys6 DNA-binding domain"/>
    <property type="match status" value="1"/>
</dbReference>
<dbReference type="GO" id="GO:0003677">
    <property type="term" value="F:DNA binding"/>
    <property type="evidence" value="ECO:0007669"/>
    <property type="project" value="UniProtKB-KW"/>
</dbReference>
<dbReference type="PROSITE" id="PS00463">
    <property type="entry name" value="ZN2_CY6_FUNGAL_1"/>
    <property type="match status" value="1"/>
</dbReference>
<accession>A0A9W9P6C8</accession>
<dbReference type="GO" id="GO:0006351">
    <property type="term" value="P:DNA-templated transcription"/>
    <property type="evidence" value="ECO:0007669"/>
    <property type="project" value="InterPro"/>
</dbReference>
<protein>
    <recommendedName>
        <fullName evidence="8">Zn(2)-C6 fungal-type domain-containing protein</fullName>
    </recommendedName>
</protein>
<proteinExistence type="predicted"/>
<dbReference type="PANTHER" id="PTHR31001:SF50">
    <property type="entry name" value="ZN(II)2CYS6 TRANSCRIPTION FACTOR (EUROFUNG)"/>
    <property type="match status" value="1"/>
</dbReference>
<dbReference type="SMART" id="SM00066">
    <property type="entry name" value="GAL4"/>
    <property type="match status" value="1"/>
</dbReference>
<feature type="compositionally biased region" description="Polar residues" evidence="7">
    <location>
        <begin position="111"/>
        <end position="120"/>
    </location>
</feature>
<keyword evidence="10" id="KW-1185">Reference proteome</keyword>
<evidence type="ECO:0000313" key="10">
    <source>
        <dbReference type="Proteomes" id="UP001150941"/>
    </source>
</evidence>
<gene>
    <name evidence="9" type="ORF">N7468_003405</name>
</gene>
<dbReference type="CDD" id="cd00067">
    <property type="entry name" value="GAL4"/>
    <property type="match status" value="1"/>
</dbReference>
<dbReference type="GO" id="GO:0008270">
    <property type="term" value="F:zinc ion binding"/>
    <property type="evidence" value="ECO:0007669"/>
    <property type="project" value="InterPro"/>
</dbReference>
<evidence type="ECO:0000256" key="6">
    <source>
        <dbReference type="ARBA" id="ARBA00023242"/>
    </source>
</evidence>
<feature type="compositionally biased region" description="Polar residues" evidence="7">
    <location>
        <begin position="162"/>
        <end position="177"/>
    </location>
</feature>
<dbReference type="PROSITE" id="PS50048">
    <property type="entry name" value="ZN2_CY6_FUNGAL_2"/>
    <property type="match status" value="1"/>
</dbReference>
<feature type="compositionally biased region" description="Polar residues" evidence="7">
    <location>
        <begin position="606"/>
        <end position="618"/>
    </location>
</feature>
<evidence type="ECO:0000256" key="1">
    <source>
        <dbReference type="ARBA" id="ARBA00004123"/>
    </source>
</evidence>
<reference evidence="9" key="2">
    <citation type="journal article" date="2023" name="IMA Fungus">
        <title>Comparative genomic study of the Penicillium genus elucidates a diverse pangenome and 15 lateral gene transfer events.</title>
        <authorList>
            <person name="Petersen C."/>
            <person name="Sorensen T."/>
            <person name="Nielsen M.R."/>
            <person name="Sondergaard T.E."/>
            <person name="Sorensen J.L."/>
            <person name="Fitzpatrick D.A."/>
            <person name="Frisvad J.C."/>
            <person name="Nielsen K.L."/>
        </authorList>
    </citation>
    <scope>NUCLEOTIDE SEQUENCE</scope>
    <source>
        <strain evidence="9">IBT 19713</strain>
    </source>
</reference>
<keyword evidence="5" id="KW-0804">Transcription</keyword>
<evidence type="ECO:0000256" key="2">
    <source>
        <dbReference type="ARBA" id="ARBA00022723"/>
    </source>
</evidence>
<evidence type="ECO:0000256" key="3">
    <source>
        <dbReference type="ARBA" id="ARBA00023015"/>
    </source>
</evidence>
<dbReference type="InterPro" id="IPR001138">
    <property type="entry name" value="Zn2Cys6_DnaBD"/>
</dbReference>
<organism evidence="9 10">
    <name type="scientific">Penicillium chermesinum</name>
    <dbReference type="NCBI Taxonomy" id="63820"/>
    <lineage>
        <taxon>Eukaryota</taxon>
        <taxon>Fungi</taxon>
        <taxon>Dikarya</taxon>
        <taxon>Ascomycota</taxon>
        <taxon>Pezizomycotina</taxon>
        <taxon>Eurotiomycetes</taxon>
        <taxon>Eurotiomycetidae</taxon>
        <taxon>Eurotiales</taxon>
        <taxon>Aspergillaceae</taxon>
        <taxon>Penicillium</taxon>
    </lineage>
</organism>
<evidence type="ECO:0000313" key="9">
    <source>
        <dbReference type="EMBL" id="KAJ5238786.1"/>
    </source>
</evidence>
<dbReference type="Gene3D" id="4.10.240.10">
    <property type="entry name" value="Zn(2)-C6 fungal-type DNA-binding domain"/>
    <property type="match status" value="1"/>
</dbReference>
<evidence type="ECO:0000259" key="8">
    <source>
        <dbReference type="PROSITE" id="PS50048"/>
    </source>
</evidence>
<feature type="region of interest" description="Disordered" evidence="7">
    <location>
        <begin position="1"/>
        <end position="29"/>
    </location>
</feature>
<sequence length="690" mass="77262">MFKVQKFPSPERPRALQPQESPHKQGAARSCLGCHRRKVRCDRGVPCTNCAKGGFTCVYPTKERDERIPSLQRIASRLERLENIISGLPPEHGAEPLDEPGTQVARRAEQSPPTRNSQGSWELLLNDGQAVHYVNNSNIKDLLQDEERIQAAPTASPKPGMPSTQPTPHSHATPAQQSPLLDNISDILEFYPEPQLALKLWAVYVESVDPVMKLLHIPTVQTSVISTILDPKAAGRSMVALTYAIYFAAVIALDQNGGENCAAHRLLIVTDLMNWPEMTALQALTIYVTCLRVNETGRSIWVLIGLAIRLAQAIGLHRDGASLRLSPFETEMRLRLWWHLCVLDARAPEDHGFEPTVNPWDGELRLPLNINDDQIYPRMTQLPAETRGWTEMSFSLLQTELLMLLRPAIGTQAHRSADVDADIRARKQLVDERSEALLRRYGDLARESNELCRLAFQHFTIGRYKMHFILQLREEISEQKRKGSHPGGRDGPNLSFKIACDVLQVYYNITKGHLASRYKWLFATYTQWYAVAYVLRCLCRHPDAPDAEHVWALVEGVFPHVLRHDQSGVNDGNGNSPIWGCLILLRKQALLLKESYASARGPDLAAQSSRGHQPSQLPGSGDPSQGLDVQSSQPVESVHYMQDMGHGPLPEPHQPIFSDLEFSMPEIPFLPEWDAVINGCLNNGNDTGIF</sequence>
<dbReference type="EMBL" id="JAPQKS010000003">
    <property type="protein sequence ID" value="KAJ5238786.1"/>
    <property type="molecule type" value="Genomic_DNA"/>
</dbReference>
<feature type="region of interest" description="Disordered" evidence="7">
    <location>
        <begin position="87"/>
        <end position="120"/>
    </location>
</feature>
<feature type="domain" description="Zn(2)-C6 fungal-type" evidence="8">
    <location>
        <begin position="30"/>
        <end position="59"/>
    </location>
</feature>
<dbReference type="AlphaFoldDB" id="A0A9W9P6C8"/>
<feature type="region of interest" description="Disordered" evidence="7">
    <location>
        <begin position="603"/>
        <end position="632"/>
    </location>
</feature>
<keyword evidence="2" id="KW-0479">Metal-binding</keyword>
<evidence type="ECO:0000256" key="7">
    <source>
        <dbReference type="SAM" id="MobiDB-lite"/>
    </source>
</evidence>
<dbReference type="CDD" id="cd12148">
    <property type="entry name" value="fungal_TF_MHR"/>
    <property type="match status" value="1"/>
</dbReference>
<keyword evidence="3" id="KW-0805">Transcription regulation</keyword>
<name>A0A9W9P6C8_9EURO</name>
<dbReference type="OrthoDB" id="424974at2759"/>
<dbReference type="Pfam" id="PF00172">
    <property type="entry name" value="Zn_clus"/>
    <property type="match status" value="1"/>
</dbReference>
<keyword evidence="4" id="KW-0238">DNA-binding</keyword>
<evidence type="ECO:0000256" key="4">
    <source>
        <dbReference type="ARBA" id="ARBA00023125"/>
    </source>
</evidence>
<comment type="caution">
    <text evidence="9">The sequence shown here is derived from an EMBL/GenBank/DDBJ whole genome shotgun (WGS) entry which is preliminary data.</text>
</comment>
<dbReference type="InterPro" id="IPR050613">
    <property type="entry name" value="Sec_Metabolite_Reg"/>
</dbReference>
<dbReference type="PANTHER" id="PTHR31001">
    <property type="entry name" value="UNCHARACTERIZED TRANSCRIPTIONAL REGULATORY PROTEIN"/>
    <property type="match status" value="1"/>
</dbReference>
<dbReference type="RefSeq" id="XP_058331705.1">
    <property type="nucleotide sequence ID" value="XM_058472702.1"/>
</dbReference>
<dbReference type="GeneID" id="83200005"/>
<dbReference type="Pfam" id="PF04082">
    <property type="entry name" value="Fungal_trans"/>
    <property type="match status" value="1"/>
</dbReference>
<dbReference type="GO" id="GO:0000981">
    <property type="term" value="F:DNA-binding transcription factor activity, RNA polymerase II-specific"/>
    <property type="evidence" value="ECO:0007669"/>
    <property type="project" value="InterPro"/>
</dbReference>